<keyword evidence="2" id="KW-0645">Protease</keyword>
<dbReference type="EMBL" id="JAFBBZ010000001">
    <property type="protein sequence ID" value="MBM7508547.1"/>
    <property type="molecule type" value="Genomic_DNA"/>
</dbReference>
<gene>
    <name evidence="5" type="ORF">JOE61_002361</name>
</gene>
<dbReference type="InterPro" id="IPR005320">
    <property type="entry name" value="Peptidase_S51"/>
</dbReference>
<keyword evidence="4" id="KW-0720">Serine protease</keyword>
<reference evidence="5 6" key="1">
    <citation type="submission" date="2021-01" db="EMBL/GenBank/DDBJ databases">
        <title>Sequencing the genomes of 1000 actinobacteria strains.</title>
        <authorList>
            <person name="Klenk H.-P."/>
        </authorList>
    </citation>
    <scope>NUCLEOTIDE SEQUENCE [LARGE SCALE GENOMIC DNA]</scope>
    <source>
        <strain evidence="5 6">DSM 18239</strain>
    </source>
</reference>
<dbReference type="Gene3D" id="3.40.50.880">
    <property type="match status" value="1"/>
</dbReference>
<evidence type="ECO:0000256" key="1">
    <source>
        <dbReference type="ARBA" id="ARBA00006534"/>
    </source>
</evidence>
<keyword evidence="3" id="KW-0378">Hydrolase</keyword>
<evidence type="ECO:0000313" key="6">
    <source>
        <dbReference type="Proteomes" id="UP000732378"/>
    </source>
</evidence>
<evidence type="ECO:0000256" key="3">
    <source>
        <dbReference type="ARBA" id="ARBA00022801"/>
    </source>
</evidence>
<keyword evidence="6" id="KW-1185">Reference proteome</keyword>
<sequence length="254" mass="26212">MTQQTILTMGGGGFSMADDPAVATPLDDFLLSLVERPRGAGGLPRVCFVPTASGDAASYVDGFTTAFAGRAETSVLPLFSYDQIPGGDLRAHVLAQDVVYVGGGSTANLLALWRLHGLDEVLREAAAAGTVLAGISAGMNCWYDGSVTDSYGPLAALPDGLGLLPGSACPHYDGEAERRPTYLDLVGTGALPAGYAADDGCALLWRDGELVEAVSEREGAGAYRVHRAGDALDTGDAVESLEVAESPLEVRLLP</sequence>
<dbReference type="SUPFAM" id="SSF52317">
    <property type="entry name" value="Class I glutamine amidotransferase-like"/>
    <property type="match status" value="1"/>
</dbReference>
<dbReference type="PANTHER" id="PTHR20842:SF0">
    <property type="entry name" value="ALPHA-ASPARTYL DIPEPTIDASE"/>
    <property type="match status" value="1"/>
</dbReference>
<name>A0ABS2MBP9_9ACTN</name>
<dbReference type="Proteomes" id="UP000732378">
    <property type="component" value="Unassembled WGS sequence"/>
</dbReference>
<dbReference type="CDD" id="cd03146">
    <property type="entry name" value="GAT1_Peptidase_E"/>
    <property type="match status" value="1"/>
</dbReference>
<dbReference type="InterPro" id="IPR029062">
    <property type="entry name" value="Class_I_gatase-like"/>
</dbReference>
<proteinExistence type="inferred from homology"/>
<accession>A0ABS2MBP9</accession>
<organism evidence="5 6">
    <name type="scientific">Nocardioides salarius</name>
    <dbReference type="NCBI Taxonomy" id="374513"/>
    <lineage>
        <taxon>Bacteria</taxon>
        <taxon>Bacillati</taxon>
        <taxon>Actinomycetota</taxon>
        <taxon>Actinomycetes</taxon>
        <taxon>Propionibacteriales</taxon>
        <taxon>Nocardioidaceae</taxon>
        <taxon>Nocardioides</taxon>
    </lineage>
</organism>
<dbReference type="PANTHER" id="PTHR20842">
    <property type="entry name" value="PROTEASE S51 ALPHA-ASPARTYL DIPEPTIDASE"/>
    <property type="match status" value="1"/>
</dbReference>
<comment type="caution">
    <text evidence="5">The sequence shown here is derived from an EMBL/GenBank/DDBJ whole genome shotgun (WGS) entry which is preliminary data.</text>
</comment>
<evidence type="ECO:0000256" key="4">
    <source>
        <dbReference type="ARBA" id="ARBA00022825"/>
    </source>
</evidence>
<comment type="similarity">
    <text evidence="1">Belongs to the peptidase S51 family.</text>
</comment>
<dbReference type="Pfam" id="PF03575">
    <property type="entry name" value="Peptidase_S51"/>
    <property type="match status" value="1"/>
</dbReference>
<evidence type="ECO:0000313" key="5">
    <source>
        <dbReference type="EMBL" id="MBM7508547.1"/>
    </source>
</evidence>
<protein>
    <submittedName>
        <fullName evidence="5">Peptidase E</fullName>
    </submittedName>
</protein>
<dbReference type="RefSeq" id="WP_193668404.1">
    <property type="nucleotide sequence ID" value="NZ_JACDTV010000004.1"/>
</dbReference>
<evidence type="ECO:0000256" key="2">
    <source>
        <dbReference type="ARBA" id="ARBA00022670"/>
    </source>
</evidence>